<organism evidence="1 2">
    <name type="scientific">Kribbella alba</name>
    <dbReference type="NCBI Taxonomy" id="190197"/>
    <lineage>
        <taxon>Bacteria</taxon>
        <taxon>Bacillati</taxon>
        <taxon>Actinomycetota</taxon>
        <taxon>Actinomycetes</taxon>
        <taxon>Propionibacteriales</taxon>
        <taxon>Kribbellaceae</taxon>
        <taxon>Kribbella</taxon>
    </lineage>
</organism>
<evidence type="ECO:0000313" key="1">
    <source>
        <dbReference type="EMBL" id="GAA1621127.1"/>
    </source>
</evidence>
<dbReference type="PIRSF" id="PIRSF012608">
    <property type="entry name" value="UCP012608"/>
    <property type="match status" value="1"/>
</dbReference>
<dbReference type="RefSeq" id="WP_344108189.1">
    <property type="nucleotide sequence ID" value="NZ_BAAANE010000002.1"/>
</dbReference>
<comment type="caution">
    <text evidence="1">The sequence shown here is derived from an EMBL/GenBank/DDBJ whole genome shotgun (WGS) entry which is preliminary data.</text>
</comment>
<dbReference type="EMBL" id="BAAANE010000002">
    <property type="protein sequence ID" value="GAA1621127.1"/>
    <property type="molecule type" value="Genomic_DNA"/>
</dbReference>
<dbReference type="Pfam" id="PF10094">
    <property type="entry name" value="DUF2332"/>
    <property type="match status" value="1"/>
</dbReference>
<gene>
    <name evidence="1" type="ORF">GCM10009744_05110</name>
</gene>
<name>A0ABN2EXE3_9ACTN</name>
<protein>
    <submittedName>
        <fullName evidence="1">DUF2332 domain-containing protein</fullName>
    </submittedName>
</protein>
<reference evidence="1 2" key="1">
    <citation type="journal article" date="2019" name="Int. J. Syst. Evol. Microbiol.">
        <title>The Global Catalogue of Microorganisms (GCM) 10K type strain sequencing project: providing services to taxonomists for standard genome sequencing and annotation.</title>
        <authorList>
            <consortium name="The Broad Institute Genomics Platform"/>
            <consortium name="The Broad Institute Genome Sequencing Center for Infectious Disease"/>
            <person name="Wu L."/>
            <person name="Ma J."/>
        </authorList>
    </citation>
    <scope>NUCLEOTIDE SEQUENCE [LARGE SCALE GENOMIC DNA]</scope>
    <source>
        <strain evidence="1 2">JCM 14306</strain>
    </source>
</reference>
<dbReference type="Proteomes" id="UP001501319">
    <property type="component" value="Unassembled WGS sequence"/>
</dbReference>
<dbReference type="InterPro" id="IPR011200">
    <property type="entry name" value="UCP012608"/>
</dbReference>
<evidence type="ECO:0000313" key="2">
    <source>
        <dbReference type="Proteomes" id="UP001501319"/>
    </source>
</evidence>
<accession>A0ABN2EXE3</accession>
<keyword evidence="2" id="KW-1185">Reference proteome</keyword>
<sequence length="347" mass="37589">MDLVEAFQLQAAACEDLGSPLYADLLRRIVDDYELGGVSTKVLAGYEAEPGPSALALRLLGSVHRLVLAGEAPELAAFYPSVGGEWDPVLGWEAFEQVLQARGPELRSLLTQPPQTNEVGRSTALYGGLLRLAESVPLPVRLFEIGTSGGLNLRADQFRYNLADGTGFGPADSPVQFTDAWSGRPITPAPDLRIVERIGSDIAPVNPLSEDGALTLTSYIWPDMLARLDRLRGALEVARKVPADVRREDALSFLRGVELAEGHVTVIWHSAMWQYLTPEEQVGADEMIAALGAQAAPTAPLARLCLEPMRRTADSPHEFLIVLQVWPTGVTRILGHAEPHGLPAVWE</sequence>
<proteinExistence type="predicted"/>